<evidence type="ECO:0000313" key="1">
    <source>
        <dbReference type="EMBL" id="MCL7046069.1"/>
    </source>
</evidence>
<gene>
    <name evidence="1" type="ORF">MKW94_030065</name>
</gene>
<sequence length="57" mass="6288">SSKLVLEEGYQVITVLDGNKLNKTIINPSSVLPRDDHLLVLDTPNSAFYTVSFPISQ</sequence>
<feature type="non-terminal residue" evidence="1">
    <location>
        <position position="1"/>
    </location>
</feature>
<dbReference type="EMBL" id="JAJJMA010276994">
    <property type="protein sequence ID" value="MCL7046069.1"/>
    <property type="molecule type" value="Genomic_DNA"/>
</dbReference>
<reference evidence="1" key="1">
    <citation type="submission" date="2022-03" db="EMBL/GenBank/DDBJ databases">
        <title>A functionally conserved STORR gene fusion in Papaver species that diverged 16.8 million years ago.</title>
        <authorList>
            <person name="Catania T."/>
        </authorList>
    </citation>
    <scope>NUCLEOTIDE SEQUENCE</scope>
    <source>
        <strain evidence="1">S-191538</strain>
    </source>
</reference>
<feature type="non-terminal residue" evidence="1">
    <location>
        <position position="57"/>
    </location>
</feature>
<dbReference type="AlphaFoldDB" id="A0AA41VRN2"/>
<proteinExistence type="predicted"/>
<dbReference type="Proteomes" id="UP001177140">
    <property type="component" value="Unassembled WGS sequence"/>
</dbReference>
<comment type="caution">
    <text evidence="1">The sequence shown here is derived from an EMBL/GenBank/DDBJ whole genome shotgun (WGS) entry which is preliminary data.</text>
</comment>
<name>A0AA41VRN2_PAPNU</name>
<organism evidence="1 2">
    <name type="scientific">Papaver nudicaule</name>
    <name type="common">Iceland poppy</name>
    <dbReference type="NCBI Taxonomy" id="74823"/>
    <lineage>
        <taxon>Eukaryota</taxon>
        <taxon>Viridiplantae</taxon>
        <taxon>Streptophyta</taxon>
        <taxon>Embryophyta</taxon>
        <taxon>Tracheophyta</taxon>
        <taxon>Spermatophyta</taxon>
        <taxon>Magnoliopsida</taxon>
        <taxon>Ranunculales</taxon>
        <taxon>Papaveraceae</taxon>
        <taxon>Papaveroideae</taxon>
        <taxon>Papaver</taxon>
    </lineage>
</organism>
<protein>
    <submittedName>
        <fullName evidence="1">Uncharacterized protein</fullName>
    </submittedName>
</protein>
<keyword evidence="2" id="KW-1185">Reference proteome</keyword>
<evidence type="ECO:0000313" key="2">
    <source>
        <dbReference type="Proteomes" id="UP001177140"/>
    </source>
</evidence>
<accession>A0AA41VRN2</accession>